<dbReference type="AlphaFoldDB" id="A0A974RWB0"/>
<accession>A0A974RWB0</accession>
<proteinExistence type="predicted"/>
<keyword evidence="2" id="KW-1185">Reference proteome</keyword>
<reference evidence="1 2" key="1">
    <citation type="submission" date="2021-01" db="EMBL/GenBank/DDBJ databases">
        <title>Entomomonas sp. F2A isolated from a house cricket (Acheta domesticus).</title>
        <authorList>
            <person name="Spergser J."/>
            <person name="Busse H.-J."/>
        </authorList>
    </citation>
    <scope>NUCLEOTIDE SEQUENCE [LARGE SCALE GENOMIC DNA]</scope>
    <source>
        <strain evidence="1 2">F2A</strain>
    </source>
</reference>
<dbReference type="Gene3D" id="1.10.260.40">
    <property type="entry name" value="lambda repressor-like DNA-binding domains"/>
    <property type="match status" value="2"/>
</dbReference>
<dbReference type="GO" id="GO:0003677">
    <property type="term" value="F:DNA binding"/>
    <property type="evidence" value="ECO:0007669"/>
    <property type="project" value="InterPro"/>
</dbReference>
<dbReference type="CDD" id="cd00093">
    <property type="entry name" value="HTH_XRE"/>
    <property type="match status" value="2"/>
</dbReference>
<dbReference type="InterPro" id="IPR010982">
    <property type="entry name" value="Lambda_DNA-bd_dom_sf"/>
</dbReference>
<organism evidence="1 2">
    <name type="scientific">Entomomonas asaccharolytica</name>
    <dbReference type="NCBI Taxonomy" id="2785331"/>
    <lineage>
        <taxon>Bacteria</taxon>
        <taxon>Pseudomonadati</taxon>
        <taxon>Pseudomonadota</taxon>
        <taxon>Gammaproteobacteria</taxon>
        <taxon>Pseudomonadales</taxon>
        <taxon>Pseudomonadaceae</taxon>
        <taxon>Entomomonas</taxon>
    </lineage>
</organism>
<dbReference type="InterPro" id="IPR001387">
    <property type="entry name" value="Cro/C1-type_HTH"/>
</dbReference>
<evidence type="ECO:0000313" key="1">
    <source>
        <dbReference type="EMBL" id="QQP85026.1"/>
    </source>
</evidence>
<dbReference type="RefSeq" id="WP_201091110.1">
    <property type="nucleotide sequence ID" value="NZ_CP067393.1"/>
</dbReference>
<sequence length="236" mass="27428">MTALNISNKHDLLNLLVEDLANRSLCICEDITTFLVKYFKLFTQDIIDSTEQVKLMSREIVKQQVIQKLKEFIDQKSIEYEMANHQNRNRDKKYSPTPEEIIAFRESVGLTSQQASDLVYISLNTWMKWETGTGKMSLATWELLQLKVTIESIISETQHRIDESKFPLPSEIKALRETKGLTQTQASKLVYALLRQWQRWEGGTNEMNIAMLELFRLKAEYNTITSESEARKNNAE</sequence>
<protein>
    <recommendedName>
        <fullName evidence="3">HTH cro/C1-type domain-containing protein</fullName>
    </recommendedName>
</protein>
<evidence type="ECO:0008006" key="3">
    <source>
        <dbReference type="Google" id="ProtNLM"/>
    </source>
</evidence>
<dbReference type="SUPFAM" id="SSF47413">
    <property type="entry name" value="lambda repressor-like DNA-binding domains"/>
    <property type="match status" value="2"/>
</dbReference>
<gene>
    <name evidence="1" type="ORF">JHT90_11600</name>
</gene>
<dbReference type="EMBL" id="CP067393">
    <property type="protein sequence ID" value="QQP85026.1"/>
    <property type="molecule type" value="Genomic_DNA"/>
</dbReference>
<name>A0A974RWB0_9GAMM</name>
<dbReference type="KEGG" id="eaz:JHT90_11600"/>
<evidence type="ECO:0000313" key="2">
    <source>
        <dbReference type="Proteomes" id="UP000595278"/>
    </source>
</evidence>
<dbReference type="Proteomes" id="UP000595278">
    <property type="component" value="Chromosome"/>
</dbReference>